<gene>
    <name evidence="2" type="ORF">BS47DRAFT_1368642</name>
</gene>
<evidence type="ECO:0000256" key="1">
    <source>
        <dbReference type="SAM" id="MobiDB-lite"/>
    </source>
</evidence>
<name>A0A9P6AF13_9AGAM</name>
<protein>
    <submittedName>
        <fullName evidence="2">Uncharacterized protein</fullName>
    </submittedName>
</protein>
<feature type="region of interest" description="Disordered" evidence="1">
    <location>
        <begin position="92"/>
        <end position="186"/>
    </location>
</feature>
<evidence type="ECO:0000313" key="2">
    <source>
        <dbReference type="EMBL" id="KAF9504633.1"/>
    </source>
</evidence>
<proteinExistence type="predicted"/>
<keyword evidence="3" id="KW-1185">Reference proteome</keyword>
<evidence type="ECO:0000313" key="3">
    <source>
        <dbReference type="Proteomes" id="UP000886523"/>
    </source>
</evidence>
<comment type="caution">
    <text evidence="2">The sequence shown here is derived from an EMBL/GenBank/DDBJ whole genome shotgun (WGS) entry which is preliminary data.</text>
</comment>
<organism evidence="2 3">
    <name type="scientific">Hydnum rufescens UP504</name>
    <dbReference type="NCBI Taxonomy" id="1448309"/>
    <lineage>
        <taxon>Eukaryota</taxon>
        <taxon>Fungi</taxon>
        <taxon>Dikarya</taxon>
        <taxon>Basidiomycota</taxon>
        <taxon>Agaricomycotina</taxon>
        <taxon>Agaricomycetes</taxon>
        <taxon>Cantharellales</taxon>
        <taxon>Hydnaceae</taxon>
        <taxon>Hydnum</taxon>
    </lineage>
</organism>
<dbReference type="AlphaFoldDB" id="A0A9P6AF13"/>
<feature type="compositionally biased region" description="Basic and acidic residues" evidence="1">
    <location>
        <begin position="100"/>
        <end position="180"/>
    </location>
</feature>
<dbReference type="Proteomes" id="UP000886523">
    <property type="component" value="Unassembled WGS sequence"/>
</dbReference>
<sequence>MRLGLAVSDGLVHLGHAAAHPCSNHQNLTDWHPPVQPTAYLSSPSFLRAHGLSPLFWPSNHYQRLLWISFEIHAGQWEVGETAKFEEWKGRAGPIACRGGGRESEGGGCENKGDRENEGDCKNEGDRESERGDHESVGDGPESEKCCHESGDGGHESEERGHESEERGCESRVGDRENHVRNAHVN</sequence>
<dbReference type="EMBL" id="MU129207">
    <property type="protein sequence ID" value="KAF9504633.1"/>
    <property type="molecule type" value="Genomic_DNA"/>
</dbReference>
<reference evidence="2" key="1">
    <citation type="journal article" date="2020" name="Nat. Commun.">
        <title>Large-scale genome sequencing of mycorrhizal fungi provides insights into the early evolution of symbiotic traits.</title>
        <authorList>
            <person name="Miyauchi S."/>
            <person name="Kiss E."/>
            <person name="Kuo A."/>
            <person name="Drula E."/>
            <person name="Kohler A."/>
            <person name="Sanchez-Garcia M."/>
            <person name="Morin E."/>
            <person name="Andreopoulos B."/>
            <person name="Barry K.W."/>
            <person name="Bonito G."/>
            <person name="Buee M."/>
            <person name="Carver A."/>
            <person name="Chen C."/>
            <person name="Cichocki N."/>
            <person name="Clum A."/>
            <person name="Culley D."/>
            <person name="Crous P.W."/>
            <person name="Fauchery L."/>
            <person name="Girlanda M."/>
            <person name="Hayes R.D."/>
            <person name="Keri Z."/>
            <person name="LaButti K."/>
            <person name="Lipzen A."/>
            <person name="Lombard V."/>
            <person name="Magnuson J."/>
            <person name="Maillard F."/>
            <person name="Murat C."/>
            <person name="Nolan M."/>
            <person name="Ohm R.A."/>
            <person name="Pangilinan J."/>
            <person name="Pereira M.F."/>
            <person name="Perotto S."/>
            <person name="Peter M."/>
            <person name="Pfister S."/>
            <person name="Riley R."/>
            <person name="Sitrit Y."/>
            <person name="Stielow J.B."/>
            <person name="Szollosi G."/>
            <person name="Zifcakova L."/>
            <person name="Stursova M."/>
            <person name="Spatafora J.W."/>
            <person name="Tedersoo L."/>
            <person name="Vaario L.M."/>
            <person name="Yamada A."/>
            <person name="Yan M."/>
            <person name="Wang P."/>
            <person name="Xu J."/>
            <person name="Bruns T."/>
            <person name="Baldrian P."/>
            <person name="Vilgalys R."/>
            <person name="Dunand C."/>
            <person name="Henrissat B."/>
            <person name="Grigoriev I.V."/>
            <person name="Hibbett D."/>
            <person name="Nagy L.G."/>
            <person name="Martin F.M."/>
        </authorList>
    </citation>
    <scope>NUCLEOTIDE SEQUENCE</scope>
    <source>
        <strain evidence="2">UP504</strain>
    </source>
</reference>
<accession>A0A9P6AF13</accession>